<dbReference type="Proteomes" id="UP000503349">
    <property type="component" value="Chromosome 22"/>
</dbReference>
<organism evidence="1 2">
    <name type="scientific">Channa argus</name>
    <name type="common">Northern snakehead</name>
    <name type="synonym">Ophicephalus argus</name>
    <dbReference type="NCBI Taxonomy" id="215402"/>
    <lineage>
        <taxon>Eukaryota</taxon>
        <taxon>Metazoa</taxon>
        <taxon>Chordata</taxon>
        <taxon>Craniata</taxon>
        <taxon>Vertebrata</taxon>
        <taxon>Euteleostomi</taxon>
        <taxon>Actinopterygii</taxon>
        <taxon>Neopterygii</taxon>
        <taxon>Teleostei</taxon>
        <taxon>Neoteleostei</taxon>
        <taxon>Acanthomorphata</taxon>
        <taxon>Anabantaria</taxon>
        <taxon>Anabantiformes</taxon>
        <taxon>Channoidei</taxon>
        <taxon>Channidae</taxon>
        <taxon>Channa</taxon>
    </lineage>
</organism>
<dbReference type="AlphaFoldDB" id="A0A6G1QSU4"/>
<dbReference type="EMBL" id="CM015733">
    <property type="protein sequence ID" value="KAF3705547.1"/>
    <property type="molecule type" value="Genomic_DNA"/>
</dbReference>
<proteinExistence type="predicted"/>
<gene>
    <name evidence="1" type="ORF">EXN66_Car021238</name>
</gene>
<accession>A0A6G1QSU4</accession>
<sequence>MAALCVHPSGLSIKRNPYSCSGGTHIESWEDIHKCVKVADGRKVDGGGIGARGEGVFLKTSCK</sequence>
<reference evidence="2" key="2">
    <citation type="submission" date="2019-02" db="EMBL/GenBank/DDBJ databases">
        <title>Opniocepnalus argus Var Kimnra genome.</title>
        <authorList>
            <person name="Zhou C."/>
            <person name="Xiao S."/>
        </authorList>
    </citation>
    <scope>NUCLEOTIDE SEQUENCE [LARGE SCALE GENOMIC DNA]</scope>
</reference>
<name>A0A6G1QSU4_CHAAH</name>
<evidence type="ECO:0000313" key="1">
    <source>
        <dbReference type="EMBL" id="KAF3705547.1"/>
    </source>
</evidence>
<reference evidence="1 2" key="1">
    <citation type="submission" date="2019-02" db="EMBL/GenBank/DDBJ databases">
        <title>Opniocepnalus argus genome.</title>
        <authorList>
            <person name="Zhou C."/>
            <person name="Xiao S."/>
        </authorList>
    </citation>
    <scope>NUCLEOTIDE SEQUENCE [LARGE SCALE GENOMIC DNA]</scope>
    <source>
        <strain evidence="1">OARG1902GOOAL</strain>
        <tissue evidence="1">Muscle</tissue>
    </source>
</reference>
<protein>
    <submittedName>
        <fullName evidence="1">Uncharacterized protein</fullName>
    </submittedName>
</protein>
<evidence type="ECO:0000313" key="2">
    <source>
        <dbReference type="Proteomes" id="UP000503349"/>
    </source>
</evidence>
<keyword evidence="2" id="KW-1185">Reference proteome</keyword>